<evidence type="ECO:0000259" key="9">
    <source>
        <dbReference type="PROSITE" id="PS50110"/>
    </source>
</evidence>
<dbReference type="PROSITE" id="PS00676">
    <property type="entry name" value="SIGMA54_INTERACT_2"/>
    <property type="match status" value="1"/>
</dbReference>
<dbReference type="Gene3D" id="1.10.8.60">
    <property type="match status" value="1"/>
</dbReference>
<feature type="modified residue" description="4-aspartylphosphate" evidence="6">
    <location>
        <position position="56"/>
    </location>
</feature>
<dbReference type="GO" id="GO:0043565">
    <property type="term" value="F:sequence-specific DNA binding"/>
    <property type="evidence" value="ECO:0007669"/>
    <property type="project" value="InterPro"/>
</dbReference>
<dbReference type="Pfam" id="PF00158">
    <property type="entry name" value="Sigma54_activat"/>
    <property type="match status" value="1"/>
</dbReference>
<evidence type="ECO:0000313" key="10">
    <source>
        <dbReference type="EMBL" id="CRH07389.1"/>
    </source>
</evidence>
<dbReference type="SUPFAM" id="SSF46689">
    <property type="entry name" value="Homeodomain-like"/>
    <property type="match status" value="1"/>
</dbReference>
<dbReference type="SMART" id="SM00448">
    <property type="entry name" value="REC"/>
    <property type="match status" value="1"/>
</dbReference>
<protein>
    <submittedName>
        <fullName evidence="10">Putative two component, sigma54 specific, transcriptional regulator, Fis family</fullName>
    </submittedName>
</protein>
<dbReference type="SUPFAM" id="SSF52540">
    <property type="entry name" value="P-loop containing nucleoside triphosphate hydrolases"/>
    <property type="match status" value="1"/>
</dbReference>
<dbReference type="Gene3D" id="1.10.10.60">
    <property type="entry name" value="Homeodomain-like"/>
    <property type="match status" value="1"/>
</dbReference>
<feature type="coiled-coil region" evidence="7">
    <location>
        <begin position="125"/>
        <end position="159"/>
    </location>
</feature>
<feature type="domain" description="Sigma-54 factor interaction" evidence="8">
    <location>
        <begin position="167"/>
        <end position="395"/>
    </location>
</feature>
<evidence type="ECO:0000256" key="6">
    <source>
        <dbReference type="PROSITE-ProRule" id="PRU00169"/>
    </source>
</evidence>
<dbReference type="GO" id="GO:0005524">
    <property type="term" value="F:ATP binding"/>
    <property type="evidence" value="ECO:0007669"/>
    <property type="project" value="UniProtKB-KW"/>
</dbReference>
<keyword evidence="2" id="KW-0067">ATP-binding</keyword>
<proteinExistence type="predicted"/>
<dbReference type="Pfam" id="PF25601">
    <property type="entry name" value="AAA_lid_14"/>
    <property type="match status" value="1"/>
</dbReference>
<dbReference type="InterPro" id="IPR009057">
    <property type="entry name" value="Homeodomain-like_sf"/>
</dbReference>
<evidence type="ECO:0000256" key="3">
    <source>
        <dbReference type="ARBA" id="ARBA00023015"/>
    </source>
</evidence>
<dbReference type="InterPro" id="IPR025943">
    <property type="entry name" value="Sigma_54_int_dom_ATP-bd_2"/>
</dbReference>
<keyword evidence="6" id="KW-0597">Phosphoprotein</keyword>
<dbReference type="InterPro" id="IPR011006">
    <property type="entry name" value="CheY-like_superfamily"/>
</dbReference>
<dbReference type="PROSITE" id="PS50110">
    <property type="entry name" value="RESPONSE_REGULATORY"/>
    <property type="match status" value="1"/>
</dbReference>
<accession>A0A1S7LMJ0</accession>
<dbReference type="PROSITE" id="PS50045">
    <property type="entry name" value="SIGMA54_INTERACT_4"/>
    <property type="match status" value="1"/>
</dbReference>
<dbReference type="InterPro" id="IPR058031">
    <property type="entry name" value="AAA_lid_NorR"/>
</dbReference>
<evidence type="ECO:0000259" key="8">
    <source>
        <dbReference type="PROSITE" id="PS50045"/>
    </source>
</evidence>
<keyword evidence="1" id="KW-0547">Nucleotide-binding</keyword>
<dbReference type="GO" id="GO:0000160">
    <property type="term" value="P:phosphorelay signal transduction system"/>
    <property type="evidence" value="ECO:0007669"/>
    <property type="project" value="UniProtKB-KW"/>
</dbReference>
<reference evidence="10" key="1">
    <citation type="submission" date="2015-04" db="EMBL/GenBank/DDBJ databases">
        <authorList>
            <person name="Syromyatnikov M.Y."/>
            <person name="Popov V.N."/>
        </authorList>
    </citation>
    <scope>NUCLEOTIDE SEQUENCE</scope>
    <source>
        <strain evidence="10">MO-1</strain>
    </source>
</reference>
<dbReference type="GO" id="GO:0006355">
    <property type="term" value="P:regulation of DNA-templated transcription"/>
    <property type="evidence" value="ECO:0007669"/>
    <property type="project" value="InterPro"/>
</dbReference>
<evidence type="ECO:0000256" key="5">
    <source>
        <dbReference type="ARBA" id="ARBA00023163"/>
    </source>
</evidence>
<dbReference type="SMART" id="SM00382">
    <property type="entry name" value="AAA"/>
    <property type="match status" value="1"/>
</dbReference>
<dbReference type="InterPro" id="IPR025662">
    <property type="entry name" value="Sigma_54_int_dom_ATP-bd_1"/>
</dbReference>
<dbReference type="InterPro" id="IPR003593">
    <property type="entry name" value="AAA+_ATPase"/>
</dbReference>
<dbReference type="InterPro" id="IPR002197">
    <property type="entry name" value="HTH_Fis"/>
</dbReference>
<evidence type="ECO:0000256" key="7">
    <source>
        <dbReference type="SAM" id="Coils"/>
    </source>
</evidence>
<dbReference type="Gene3D" id="3.40.50.2300">
    <property type="match status" value="1"/>
</dbReference>
<sequence length="495" mass="54662">MGTEKPRILIVDDERLHINMLNGILKENYILKVAMNGQQAVERAASDPQPDLILLDVQMPDMDGFAVLRLLKQDQRTRGIPVIFITALNAEEEETRGLEMGAVDYITKPFSPAIVNARIHTQLSLQQSMHDALEAQLQAQSLEKQVGALNRSLASEELQQPEAFSAIITHSSKMQAVFHYMEAIADSSEPVLVTGETGVGKELIAQALHQLGGRQGKMLSVNLAGLDDTTFSDTLFGHKKGAFTGADQDRQGFIAQAEGGTLFLDEIGDLQPASQIKLLRLLQEKLYYPLGSDQPRQMQVTIIAATHRDLSSMMHEGSFRQDLFFRLSAHHIKIPPLRQRREDIPLLTGHFLEEATQAMGRGELVPPDALLKLLALYDFPGNIRELRAMVLDAAAQHRSGPTLSMQSIQQTIEERRNSTRVALSQEMAESSSAPGFHFDGPLPTLEEAEQLLVAEAMRQAGNNQGIAASLLGISRTALNRRLNRRLKHLLDGSEA</sequence>
<dbReference type="PANTHER" id="PTHR32071:SF13">
    <property type="entry name" value="RESPONSE REGULATOR HSFA"/>
    <property type="match status" value="1"/>
</dbReference>
<evidence type="ECO:0000256" key="2">
    <source>
        <dbReference type="ARBA" id="ARBA00022840"/>
    </source>
</evidence>
<dbReference type="PANTHER" id="PTHR32071">
    <property type="entry name" value="TRANSCRIPTIONAL REGULATORY PROTEIN"/>
    <property type="match status" value="1"/>
</dbReference>
<dbReference type="InterPro" id="IPR027417">
    <property type="entry name" value="P-loop_NTPase"/>
</dbReference>
<dbReference type="InterPro" id="IPR001789">
    <property type="entry name" value="Sig_transdc_resp-reg_receiver"/>
</dbReference>
<dbReference type="AlphaFoldDB" id="A0A1S7LMJ0"/>
<dbReference type="PROSITE" id="PS00675">
    <property type="entry name" value="SIGMA54_INTERACT_1"/>
    <property type="match status" value="1"/>
</dbReference>
<dbReference type="SUPFAM" id="SSF52172">
    <property type="entry name" value="CheY-like"/>
    <property type="match status" value="1"/>
</dbReference>
<organism evidence="10">
    <name type="scientific">Magnetococcus massalia (strain MO-1)</name>
    <dbReference type="NCBI Taxonomy" id="451514"/>
    <lineage>
        <taxon>Bacteria</taxon>
        <taxon>Pseudomonadati</taxon>
        <taxon>Pseudomonadota</taxon>
        <taxon>Magnetococcia</taxon>
        <taxon>Magnetococcales</taxon>
        <taxon>Magnetococcaceae</taxon>
        <taxon>Magnetococcus</taxon>
    </lineage>
</organism>
<keyword evidence="7" id="KW-0175">Coiled coil</keyword>
<dbReference type="FunFam" id="3.40.50.300:FF:000006">
    <property type="entry name" value="DNA-binding transcriptional regulator NtrC"/>
    <property type="match status" value="1"/>
</dbReference>
<feature type="domain" description="Response regulatory" evidence="9">
    <location>
        <begin position="7"/>
        <end position="123"/>
    </location>
</feature>
<dbReference type="InterPro" id="IPR002078">
    <property type="entry name" value="Sigma_54_int"/>
</dbReference>
<dbReference type="PROSITE" id="PS00688">
    <property type="entry name" value="SIGMA54_INTERACT_3"/>
    <property type="match status" value="1"/>
</dbReference>
<keyword evidence="4" id="KW-0238">DNA-binding</keyword>
<keyword evidence="3" id="KW-0805">Transcription regulation</keyword>
<gene>
    <name evidence="10" type="ORF">MAGMO_3250</name>
</gene>
<dbReference type="Pfam" id="PF02954">
    <property type="entry name" value="HTH_8"/>
    <property type="match status" value="1"/>
</dbReference>
<dbReference type="Gene3D" id="3.40.50.300">
    <property type="entry name" value="P-loop containing nucleotide triphosphate hydrolases"/>
    <property type="match status" value="1"/>
</dbReference>
<dbReference type="EMBL" id="LO017727">
    <property type="protein sequence ID" value="CRH07389.1"/>
    <property type="molecule type" value="Genomic_DNA"/>
</dbReference>
<evidence type="ECO:0000256" key="1">
    <source>
        <dbReference type="ARBA" id="ARBA00022741"/>
    </source>
</evidence>
<dbReference type="Pfam" id="PF00072">
    <property type="entry name" value="Response_reg"/>
    <property type="match status" value="1"/>
</dbReference>
<dbReference type="InterPro" id="IPR025944">
    <property type="entry name" value="Sigma_54_int_dom_CS"/>
</dbReference>
<name>A0A1S7LMJ0_MAGMO</name>
<evidence type="ECO:0000256" key="4">
    <source>
        <dbReference type="ARBA" id="ARBA00023125"/>
    </source>
</evidence>
<dbReference type="CDD" id="cd00009">
    <property type="entry name" value="AAA"/>
    <property type="match status" value="1"/>
</dbReference>
<keyword evidence="5" id="KW-0804">Transcription</keyword>